<dbReference type="PANTHER" id="PTHR23152">
    <property type="entry name" value="2-OXOGLUTARATE DEHYDROGENASE"/>
    <property type="match status" value="1"/>
</dbReference>
<dbReference type="EMBL" id="BHZE01000002">
    <property type="protein sequence ID" value="GCD76902.1"/>
    <property type="molecule type" value="Genomic_DNA"/>
</dbReference>
<dbReference type="GO" id="GO:0030976">
    <property type="term" value="F:thiamine pyrophosphate binding"/>
    <property type="evidence" value="ECO:0007669"/>
    <property type="project" value="InterPro"/>
</dbReference>
<dbReference type="CDD" id="cd02016">
    <property type="entry name" value="TPP_E1_OGDC_like"/>
    <property type="match status" value="1"/>
</dbReference>
<dbReference type="InterPro" id="IPR011603">
    <property type="entry name" value="2oxoglutarate_DH_E1"/>
</dbReference>
<evidence type="ECO:0000256" key="5">
    <source>
        <dbReference type="ARBA" id="ARBA00023002"/>
    </source>
</evidence>
<protein>
    <recommendedName>
        <fullName evidence="4">oxoglutarate dehydrogenase (succinyl-transferring)</fullName>
        <ecNumber evidence="4">1.2.4.2</ecNumber>
    </recommendedName>
</protein>
<dbReference type="InterPro" id="IPR042179">
    <property type="entry name" value="KGD_C_sf"/>
</dbReference>
<evidence type="ECO:0000256" key="6">
    <source>
        <dbReference type="ARBA" id="ARBA00023052"/>
    </source>
</evidence>
<evidence type="ECO:0000256" key="1">
    <source>
        <dbReference type="ARBA" id="ARBA00001964"/>
    </source>
</evidence>
<dbReference type="Proteomes" id="UP000286715">
    <property type="component" value="Unassembled WGS sequence"/>
</dbReference>
<accession>A0A401XIQ6</accession>
<organism evidence="8 9">
    <name type="scientific">Thermaurantimonas aggregans</name>
    <dbReference type="NCBI Taxonomy" id="2173829"/>
    <lineage>
        <taxon>Bacteria</taxon>
        <taxon>Pseudomonadati</taxon>
        <taxon>Bacteroidota</taxon>
        <taxon>Flavobacteriia</taxon>
        <taxon>Flavobacteriales</taxon>
        <taxon>Schleiferiaceae</taxon>
        <taxon>Thermaurantimonas</taxon>
    </lineage>
</organism>
<keyword evidence="6" id="KW-0786">Thiamine pyrophosphate</keyword>
<dbReference type="InterPro" id="IPR032106">
    <property type="entry name" value="2-oxogl_dehyd_N"/>
</dbReference>
<evidence type="ECO:0000256" key="2">
    <source>
        <dbReference type="ARBA" id="ARBA00003906"/>
    </source>
</evidence>
<dbReference type="InterPro" id="IPR029061">
    <property type="entry name" value="THDP-binding"/>
</dbReference>
<dbReference type="Gene3D" id="3.40.50.12470">
    <property type="match status" value="1"/>
</dbReference>
<evidence type="ECO:0000259" key="7">
    <source>
        <dbReference type="SMART" id="SM00861"/>
    </source>
</evidence>
<dbReference type="InterPro" id="IPR001017">
    <property type="entry name" value="DH_E1"/>
</dbReference>
<keyword evidence="9" id="KW-1185">Reference proteome</keyword>
<dbReference type="NCBIfam" id="TIGR00239">
    <property type="entry name" value="2oxo_dh_E1"/>
    <property type="match status" value="1"/>
</dbReference>
<dbReference type="Gene3D" id="3.40.50.970">
    <property type="match status" value="1"/>
</dbReference>
<comment type="cofactor">
    <cofactor evidence="1">
        <name>thiamine diphosphate</name>
        <dbReference type="ChEBI" id="CHEBI:58937"/>
    </cofactor>
</comment>
<feature type="domain" description="Transketolase-like pyrimidine-binding" evidence="7">
    <location>
        <begin position="584"/>
        <end position="777"/>
    </location>
</feature>
<dbReference type="SUPFAM" id="SSF52518">
    <property type="entry name" value="Thiamin diphosphate-binding fold (THDP-binding)"/>
    <property type="match status" value="2"/>
</dbReference>
<keyword evidence="5" id="KW-0560">Oxidoreductase</keyword>
<dbReference type="Pfam" id="PF02779">
    <property type="entry name" value="Transket_pyr"/>
    <property type="match status" value="1"/>
</dbReference>
<dbReference type="GO" id="GO:0045252">
    <property type="term" value="C:oxoglutarate dehydrogenase complex"/>
    <property type="evidence" value="ECO:0007669"/>
    <property type="project" value="TreeGrafter"/>
</dbReference>
<dbReference type="OrthoDB" id="9759785at2"/>
<dbReference type="Gene3D" id="3.40.50.11610">
    <property type="entry name" value="Multifunctional 2-oxoglutarate metabolism enzyme, C-terminal domain"/>
    <property type="match status" value="1"/>
</dbReference>
<dbReference type="NCBIfam" id="NF006914">
    <property type="entry name" value="PRK09404.1"/>
    <property type="match status" value="1"/>
</dbReference>
<proteinExistence type="inferred from homology"/>
<reference evidence="8 9" key="1">
    <citation type="submission" date="2018-11" db="EMBL/GenBank/DDBJ databases">
        <title>Schleiferia aggregans sp. nov., a moderately thermophilic heterotrophic bacterium isolated from microbial mats at a terrestrial hot spring.</title>
        <authorList>
            <person name="Iino T."/>
            <person name="Ohkuma M."/>
            <person name="Haruta S."/>
        </authorList>
    </citation>
    <scope>NUCLEOTIDE SEQUENCE [LARGE SCALE GENOMIC DNA]</scope>
    <source>
        <strain evidence="8 9">LA</strain>
    </source>
</reference>
<evidence type="ECO:0000313" key="8">
    <source>
        <dbReference type="EMBL" id="GCD76902.1"/>
    </source>
</evidence>
<dbReference type="RefSeq" id="WP_124396968.1">
    <property type="nucleotide sequence ID" value="NZ_BHZE01000002.1"/>
</dbReference>
<dbReference type="PIRSF" id="PIRSF000157">
    <property type="entry name" value="Oxoglu_dh_E1"/>
    <property type="match status" value="1"/>
</dbReference>
<dbReference type="GO" id="GO:0004591">
    <property type="term" value="F:oxoglutarate dehydrogenase (succinyl-transferring) activity"/>
    <property type="evidence" value="ECO:0007669"/>
    <property type="project" value="UniProtKB-EC"/>
</dbReference>
<dbReference type="SMART" id="SM00861">
    <property type="entry name" value="Transket_pyr"/>
    <property type="match status" value="1"/>
</dbReference>
<dbReference type="Gene3D" id="1.10.287.1150">
    <property type="entry name" value="TPP helical domain"/>
    <property type="match status" value="1"/>
</dbReference>
<dbReference type="InterPro" id="IPR005475">
    <property type="entry name" value="Transketolase-like_Pyr-bd"/>
</dbReference>
<sequence>MDRFSFLNAAHLQFFDELYQKYLENPDIVEPSWRAFFQGFDFANEYADRSPVEKVKVIEKAVEQSPDLSHIIKEFRVIELINAYRQRGHLFTETNPVRARRKYSPTLDIENFGLDASDLDKPFEAARELGLNGPAPLRRIIQHLKNVYCRSIGVEFMYIRDVERRKWIIDRLNVNENIPNFTPDQKKHILTKLTEAVGFEAFLNTKFVGQKRFSIEGAESLIPALDMAINHGAELGVREVVMGMAHRGRLNVLSNIFGKTQRDIFSEFEGKEYEDEDFDGDVKYHLGYSTLKVLDDSTQIRLTLSPNPSHLEAVNAVVEGIARARIDYNHDGNVSAVLPILIHGDAAIAAQGIVYEVVQMETLDGYKTGGTIHFVINNQVGFTTNYLDARSSTYCTDVAKVILAPVFHVNGDDTEAVVHVAKFAIEYRQRFLRDIFIDLLCYRKYGHNEGDEPRFTQPLLYKIIAKHPNPRDIYMKKLKEEGLVDEEFLKKVDADFKAILEMRYDESKKIEKNRITPFLQEDWQGFRKATREDFLTSPETGVSRDKLLKIAKALTTLPADKKFFNKVVRLVEDRRKMVEERNALDWGMGELMAYGSLLIEGIPVRISGEDVERGTFSHRHAVILVEDSEEEIVQLNHIEPGQARFEIYNSLLSEYGVLGFDYGYALARPNHLVIWEAQFGDFANGAQIIIDQFISAAEDKWAVQNGLVLYLPHGYEGQGAEHSSARLERFLQLCAQLNMIVCNLTTPAQLFHMLRRQFAWPFRKPVVLMSPKSLLRHPRATSTLEELESGRFREVIDDHLIEDKATITKLVFVTGKFYYELLEEREAEKHFDTALVRIEQLYPLPYQKIEEIIASYPNAKKIVWAQEEPSNMGAHWYMKMKLPVKDLLVVCPSASASPASGSHQAAIALQKRTIKQVFSI</sequence>
<dbReference type="NCBIfam" id="NF008907">
    <property type="entry name" value="PRK12270.1"/>
    <property type="match status" value="1"/>
</dbReference>
<dbReference type="PANTHER" id="PTHR23152:SF4">
    <property type="entry name" value="2-OXOADIPATE DEHYDROGENASE COMPLEX COMPONENT E1"/>
    <property type="match status" value="1"/>
</dbReference>
<dbReference type="InterPro" id="IPR031717">
    <property type="entry name" value="ODO-1/KGD_C"/>
</dbReference>
<evidence type="ECO:0000256" key="4">
    <source>
        <dbReference type="ARBA" id="ARBA00012280"/>
    </source>
</evidence>
<dbReference type="GO" id="GO:0005829">
    <property type="term" value="C:cytosol"/>
    <property type="evidence" value="ECO:0007669"/>
    <property type="project" value="TreeGrafter"/>
</dbReference>
<comment type="similarity">
    <text evidence="3">Belongs to the alpha-ketoglutarate dehydrogenase family.</text>
</comment>
<gene>
    <name evidence="8" type="primary">sucA</name>
    <name evidence="8" type="ORF">JCM31826_03840</name>
</gene>
<dbReference type="Pfam" id="PF16870">
    <property type="entry name" value="OxoGdeHyase_C"/>
    <property type="match status" value="1"/>
</dbReference>
<dbReference type="Pfam" id="PF16078">
    <property type="entry name" value="2-oxogl_dehyd_N"/>
    <property type="match status" value="1"/>
</dbReference>
<dbReference type="GO" id="GO:0006099">
    <property type="term" value="P:tricarboxylic acid cycle"/>
    <property type="evidence" value="ECO:0007669"/>
    <property type="project" value="TreeGrafter"/>
</dbReference>
<dbReference type="Pfam" id="PF00676">
    <property type="entry name" value="E1_dh"/>
    <property type="match status" value="1"/>
</dbReference>
<dbReference type="AlphaFoldDB" id="A0A401XIQ6"/>
<evidence type="ECO:0000313" key="9">
    <source>
        <dbReference type="Proteomes" id="UP000286715"/>
    </source>
</evidence>
<name>A0A401XIQ6_9FLAO</name>
<comment type="caution">
    <text evidence="8">The sequence shown here is derived from an EMBL/GenBank/DDBJ whole genome shotgun (WGS) entry which is preliminary data.</text>
</comment>
<comment type="function">
    <text evidence="2">E1 component of the 2-oxoglutarate dehydrogenase (OGDH) complex which catalyzes the decarboxylation of 2-oxoglutarate, the first step in the conversion of 2-oxoglutarate to succinyl-CoA and CO(2).</text>
</comment>
<evidence type="ECO:0000256" key="3">
    <source>
        <dbReference type="ARBA" id="ARBA00006936"/>
    </source>
</evidence>
<dbReference type="EC" id="1.2.4.2" evidence="4"/>